<sequence length="71" mass="8009">VMSEQEADHFIVDALTNMVSGYWGSGTNLMLELTREMNNRPNLQRAMERGGAIARHWIIQFRNKQGGTDGS</sequence>
<gene>
    <name evidence="1" type="ORF">LCGC14_2894030</name>
</gene>
<dbReference type="AlphaFoldDB" id="A0A0F9AMK8"/>
<feature type="non-terminal residue" evidence="1">
    <location>
        <position position="1"/>
    </location>
</feature>
<organism evidence="1">
    <name type="scientific">marine sediment metagenome</name>
    <dbReference type="NCBI Taxonomy" id="412755"/>
    <lineage>
        <taxon>unclassified sequences</taxon>
        <taxon>metagenomes</taxon>
        <taxon>ecological metagenomes</taxon>
    </lineage>
</organism>
<proteinExistence type="predicted"/>
<comment type="caution">
    <text evidence="1">The sequence shown here is derived from an EMBL/GenBank/DDBJ whole genome shotgun (WGS) entry which is preliminary data.</text>
</comment>
<protein>
    <submittedName>
        <fullName evidence="1">Uncharacterized protein</fullName>
    </submittedName>
</protein>
<reference evidence="1" key="1">
    <citation type="journal article" date="2015" name="Nature">
        <title>Complex archaea that bridge the gap between prokaryotes and eukaryotes.</title>
        <authorList>
            <person name="Spang A."/>
            <person name="Saw J.H."/>
            <person name="Jorgensen S.L."/>
            <person name="Zaremba-Niedzwiedzka K."/>
            <person name="Martijn J."/>
            <person name="Lind A.E."/>
            <person name="van Eijk R."/>
            <person name="Schleper C."/>
            <person name="Guy L."/>
            <person name="Ettema T.J."/>
        </authorList>
    </citation>
    <scope>NUCLEOTIDE SEQUENCE</scope>
</reference>
<name>A0A0F9AMK8_9ZZZZ</name>
<accession>A0A0F9AMK8</accession>
<evidence type="ECO:0000313" key="1">
    <source>
        <dbReference type="EMBL" id="KKK73421.1"/>
    </source>
</evidence>
<dbReference type="EMBL" id="LAZR01056793">
    <property type="protein sequence ID" value="KKK73421.1"/>
    <property type="molecule type" value="Genomic_DNA"/>
</dbReference>